<name>A0A1V9FW16_9BACT</name>
<organism evidence="2 3">
    <name type="scientific">Niastella vici</name>
    <dbReference type="NCBI Taxonomy" id="1703345"/>
    <lineage>
        <taxon>Bacteria</taxon>
        <taxon>Pseudomonadati</taxon>
        <taxon>Bacteroidota</taxon>
        <taxon>Chitinophagia</taxon>
        <taxon>Chitinophagales</taxon>
        <taxon>Chitinophagaceae</taxon>
        <taxon>Niastella</taxon>
    </lineage>
</organism>
<evidence type="ECO:0000313" key="2">
    <source>
        <dbReference type="EMBL" id="OQP62543.1"/>
    </source>
</evidence>
<dbReference type="EMBL" id="LVYD01000050">
    <property type="protein sequence ID" value="OQP62543.1"/>
    <property type="molecule type" value="Genomic_DNA"/>
</dbReference>
<dbReference type="Gene3D" id="3.30.1150.10">
    <property type="match status" value="1"/>
</dbReference>
<gene>
    <name evidence="2" type="ORF">A3860_28035</name>
</gene>
<dbReference type="AlphaFoldDB" id="A0A1V9FW16"/>
<dbReference type="PROSITE" id="PS51257">
    <property type="entry name" value="PROKAR_LIPOPROTEIN"/>
    <property type="match status" value="1"/>
</dbReference>
<keyword evidence="3" id="KW-1185">Reference proteome</keyword>
<dbReference type="Proteomes" id="UP000192796">
    <property type="component" value="Unassembled WGS sequence"/>
</dbReference>
<feature type="chain" id="PRO_5013139453" description="TonB C-terminal domain-containing protein" evidence="1">
    <location>
        <begin position="23"/>
        <end position="160"/>
    </location>
</feature>
<keyword evidence="1" id="KW-0732">Signal</keyword>
<reference evidence="2 3" key="1">
    <citation type="submission" date="2016-03" db="EMBL/GenBank/DDBJ databases">
        <title>Niastella vici sp. nov., isolated from farmland soil.</title>
        <authorList>
            <person name="Chen L."/>
            <person name="Wang D."/>
            <person name="Yang S."/>
            <person name="Wang G."/>
        </authorList>
    </citation>
    <scope>NUCLEOTIDE SEQUENCE [LARGE SCALE GENOMIC DNA]</scope>
    <source>
        <strain evidence="2 3">DJ57</strain>
    </source>
</reference>
<dbReference type="RefSeq" id="WP_081149008.1">
    <property type="nucleotide sequence ID" value="NZ_LVYD01000050.1"/>
</dbReference>
<proteinExistence type="predicted"/>
<dbReference type="OrthoDB" id="964531at2"/>
<sequence>MKNCTLYIFPILFLTLSTISCKNSIAVKTAALQAKKVCNSYFSDLLNKQVYTRMEIEPEFPGGMSQYVKFMNRHVRVTPEMIEKGSRQTSVGFILMIDTDGQIKYPAFHGSIDTTEFNPLEKEIYRVLKLMPKWTPGMCNGKTVAGEVKRSMTVNLEKGK</sequence>
<evidence type="ECO:0008006" key="4">
    <source>
        <dbReference type="Google" id="ProtNLM"/>
    </source>
</evidence>
<accession>A0A1V9FW16</accession>
<feature type="signal peptide" evidence="1">
    <location>
        <begin position="1"/>
        <end position="22"/>
    </location>
</feature>
<evidence type="ECO:0000256" key="1">
    <source>
        <dbReference type="SAM" id="SignalP"/>
    </source>
</evidence>
<comment type="caution">
    <text evidence="2">The sequence shown here is derived from an EMBL/GenBank/DDBJ whole genome shotgun (WGS) entry which is preliminary data.</text>
</comment>
<protein>
    <recommendedName>
        <fullName evidence="4">TonB C-terminal domain-containing protein</fullName>
    </recommendedName>
</protein>
<evidence type="ECO:0000313" key="3">
    <source>
        <dbReference type="Proteomes" id="UP000192796"/>
    </source>
</evidence>
<dbReference type="STRING" id="1703345.A3860_28035"/>